<sequence length="117" mass="13506">MQSLDNYVKVAQLIAIHILRHMQDVFTYCFVKEIAHEELRQFLIMKWDAGDPFEKYTAEAMRIGHTFSTTFNSNELVNLPLCEKNATIEKVLESKKSTLLKELRAVVNMLKALVESS</sequence>
<evidence type="ECO:0000313" key="1">
    <source>
        <dbReference type="EMBL" id="RPA98761.1"/>
    </source>
</evidence>
<proteinExistence type="predicted"/>
<gene>
    <name evidence="1" type="ORF">L873DRAFT_1790138</name>
</gene>
<reference evidence="1 2" key="1">
    <citation type="journal article" date="2018" name="Nat. Ecol. Evol.">
        <title>Pezizomycetes genomes reveal the molecular basis of ectomycorrhizal truffle lifestyle.</title>
        <authorList>
            <person name="Murat C."/>
            <person name="Payen T."/>
            <person name="Noel B."/>
            <person name="Kuo A."/>
            <person name="Morin E."/>
            <person name="Chen J."/>
            <person name="Kohler A."/>
            <person name="Krizsan K."/>
            <person name="Balestrini R."/>
            <person name="Da Silva C."/>
            <person name="Montanini B."/>
            <person name="Hainaut M."/>
            <person name="Levati E."/>
            <person name="Barry K.W."/>
            <person name="Belfiori B."/>
            <person name="Cichocki N."/>
            <person name="Clum A."/>
            <person name="Dockter R.B."/>
            <person name="Fauchery L."/>
            <person name="Guy J."/>
            <person name="Iotti M."/>
            <person name="Le Tacon F."/>
            <person name="Lindquist E.A."/>
            <person name="Lipzen A."/>
            <person name="Malagnac F."/>
            <person name="Mello A."/>
            <person name="Molinier V."/>
            <person name="Miyauchi S."/>
            <person name="Poulain J."/>
            <person name="Riccioni C."/>
            <person name="Rubini A."/>
            <person name="Sitrit Y."/>
            <person name="Splivallo R."/>
            <person name="Traeger S."/>
            <person name="Wang M."/>
            <person name="Zifcakova L."/>
            <person name="Wipf D."/>
            <person name="Zambonelli A."/>
            <person name="Paolocci F."/>
            <person name="Nowrousian M."/>
            <person name="Ottonello S."/>
            <person name="Baldrian P."/>
            <person name="Spatafora J.W."/>
            <person name="Henrissat B."/>
            <person name="Nagy L.G."/>
            <person name="Aury J.M."/>
            <person name="Wincker P."/>
            <person name="Grigoriev I.V."/>
            <person name="Bonfante P."/>
            <person name="Martin F.M."/>
        </authorList>
    </citation>
    <scope>NUCLEOTIDE SEQUENCE [LARGE SCALE GENOMIC DNA]</scope>
    <source>
        <strain evidence="1 2">120613-1</strain>
    </source>
</reference>
<dbReference type="EMBL" id="ML120393">
    <property type="protein sequence ID" value="RPA98761.1"/>
    <property type="molecule type" value="Genomic_DNA"/>
</dbReference>
<keyword evidence="2" id="KW-1185">Reference proteome</keyword>
<name>A0A3N4JPL6_9PEZI</name>
<organism evidence="1 2">
    <name type="scientific">Choiromyces venosus 120613-1</name>
    <dbReference type="NCBI Taxonomy" id="1336337"/>
    <lineage>
        <taxon>Eukaryota</taxon>
        <taxon>Fungi</taxon>
        <taxon>Dikarya</taxon>
        <taxon>Ascomycota</taxon>
        <taxon>Pezizomycotina</taxon>
        <taxon>Pezizomycetes</taxon>
        <taxon>Pezizales</taxon>
        <taxon>Tuberaceae</taxon>
        <taxon>Choiromyces</taxon>
    </lineage>
</organism>
<evidence type="ECO:0000313" key="2">
    <source>
        <dbReference type="Proteomes" id="UP000276215"/>
    </source>
</evidence>
<protein>
    <submittedName>
        <fullName evidence="1">Uncharacterized protein</fullName>
    </submittedName>
</protein>
<dbReference type="AlphaFoldDB" id="A0A3N4JPL6"/>
<accession>A0A3N4JPL6</accession>
<dbReference type="Proteomes" id="UP000276215">
    <property type="component" value="Unassembled WGS sequence"/>
</dbReference>